<comment type="caution">
    <text evidence="2">The sequence shown here is derived from an EMBL/GenBank/DDBJ whole genome shotgun (WGS) entry which is preliminary data.</text>
</comment>
<dbReference type="AlphaFoldDB" id="A0A699RZU1"/>
<accession>A0A699RZU1</accession>
<protein>
    <submittedName>
        <fullName evidence="2">Uncharacterized protein</fullName>
    </submittedName>
</protein>
<name>A0A699RZU1_TANCI</name>
<gene>
    <name evidence="2" type="ORF">Tci_862615</name>
</gene>
<feature type="non-terminal residue" evidence="2">
    <location>
        <position position="1"/>
    </location>
</feature>
<feature type="compositionally biased region" description="Basic and acidic residues" evidence="1">
    <location>
        <begin position="53"/>
        <end position="73"/>
    </location>
</feature>
<reference evidence="2" key="1">
    <citation type="journal article" date="2019" name="Sci. Rep.">
        <title>Draft genome of Tanacetum cinerariifolium, the natural source of mosquito coil.</title>
        <authorList>
            <person name="Yamashiro T."/>
            <person name="Shiraishi A."/>
            <person name="Satake H."/>
            <person name="Nakayama K."/>
        </authorList>
    </citation>
    <scope>NUCLEOTIDE SEQUENCE</scope>
</reference>
<feature type="region of interest" description="Disordered" evidence="1">
    <location>
        <begin position="14"/>
        <end position="85"/>
    </location>
</feature>
<evidence type="ECO:0000256" key="1">
    <source>
        <dbReference type="SAM" id="MobiDB-lite"/>
    </source>
</evidence>
<organism evidence="2">
    <name type="scientific">Tanacetum cinerariifolium</name>
    <name type="common">Dalmatian daisy</name>
    <name type="synonym">Chrysanthemum cinerariifolium</name>
    <dbReference type="NCBI Taxonomy" id="118510"/>
    <lineage>
        <taxon>Eukaryota</taxon>
        <taxon>Viridiplantae</taxon>
        <taxon>Streptophyta</taxon>
        <taxon>Embryophyta</taxon>
        <taxon>Tracheophyta</taxon>
        <taxon>Spermatophyta</taxon>
        <taxon>Magnoliopsida</taxon>
        <taxon>eudicotyledons</taxon>
        <taxon>Gunneridae</taxon>
        <taxon>Pentapetalae</taxon>
        <taxon>asterids</taxon>
        <taxon>campanulids</taxon>
        <taxon>Asterales</taxon>
        <taxon>Asteraceae</taxon>
        <taxon>Asteroideae</taxon>
        <taxon>Anthemideae</taxon>
        <taxon>Anthemidinae</taxon>
        <taxon>Tanacetum</taxon>
    </lineage>
</organism>
<sequence length="85" mass="9320">AAVTKEVKLLATVDSSEDEAASSSDNELQPKIRKKLKIVNSGSKSKQQGKKVGARDSDAKQAKQSVKKSDAKKPKQTGYWWRLGF</sequence>
<dbReference type="EMBL" id="BKCJ011127442">
    <property type="protein sequence ID" value="GFC90645.1"/>
    <property type="molecule type" value="Genomic_DNA"/>
</dbReference>
<evidence type="ECO:0000313" key="2">
    <source>
        <dbReference type="EMBL" id="GFC90645.1"/>
    </source>
</evidence>
<proteinExistence type="predicted"/>